<keyword evidence="2" id="KW-0378">Hydrolase</keyword>
<proteinExistence type="predicted"/>
<protein>
    <recommendedName>
        <fullName evidence="4">Calcineurin-like phosphoesterase domain-containing protein</fullName>
    </recommendedName>
</protein>
<dbReference type="Gene3D" id="3.60.21.10">
    <property type="match status" value="1"/>
</dbReference>
<feature type="transmembrane region" description="Helical" evidence="3">
    <location>
        <begin position="62"/>
        <end position="85"/>
    </location>
</feature>
<dbReference type="CDD" id="cd07385">
    <property type="entry name" value="MPP_YkuE_C"/>
    <property type="match status" value="1"/>
</dbReference>
<dbReference type="InterPro" id="IPR004843">
    <property type="entry name" value="Calcineurin-like_PHP"/>
</dbReference>
<evidence type="ECO:0000313" key="5">
    <source>
        <dbReference type="EMBL" id="SFJ63962.1"/>
    </source>
</evidence>
<dbReference type="GO" id="GO:0009245">
    <property type="term" value="P:lipid A biosynthetic process"/>
    <property type="evidence" value="ECO:0007669"/>
    <property type="project" value="TreeGrafter"/>
</dbReference>
<feature type="transmembrane region" description="Helical" evidence="3">
    <location>
        <begin position="116"/>
        <end position="137"/>
    </location>
</feature>
<dbReference type="PANTHER" id="PTHR31302:SF31">
    <property type="entry name" value="PHOSPHODIESTERASE YAEI"/>
    <property type="match status" value="1"/>
</dbReference>
<dbReference type="STRING" id="1150112.SAMN04487893_1128"/>
<dbReference type="SUPFAM" id="SSF56300">
    <property type="entry name" value="Metallo-dependent phosphatases"/>
    <property type="match status" value="1"/>
</dbReference>
<dbReference type="GO" id="GO:0046872">
    <property type="term" value="F:metal ion binding"/>
    <property type="evidence" value="ECO:0007669"/>
    <property type="project" value="UniProtKB-KW"/>
</dbReference>
<dbReference type="OrthoDB" id="9780884at2"/>
<dbReference type="EMBL" id="FORU01000012">
    <property type="protein sequence ID" value="SFJ63962.1"/>
    <property type="molecule type" value="Genomic_DNA"/>
</dbReference>
<evidence type="ECO:0000256" key="3">
    <source>
        <dbReference type="SAM" id="Phobius"/>
    </source>
</evidence>
<dbReference type="InterPro" id="IPR029052">
    <property type="entry name" value="Metallo-depent_PP-like"/>
</dbReference>
<reference evidence="6" key="1">
    <citation type="submission" date="2016-10" db="EMBL/GenBank/DDBJ databases">
        <authorList>
            <person name="Varghese N."/>
            <person name="Submissions S."/>
        </authorList>
    </citation>
    <scope>NUCLEOTIDE SEQUENCE [LARGE SCALE GENOMIC DNA]</scope>
    <source>
        <strain evidence="6">DSM 26542</strain>
    </source>
</reference>
<accession>A0A1I3T0C9</accession>
<keyword evidence="3" id="KW-1133">Transmembrane helix</keyword>
<feature type="domain" description="Calcineurin-like phosphoesterase" evidence="4">
    <location>
        <begin position="162"/>
        <end position="343"/>
    </location>
</feature>
<evidence type="ECO:0000256" key="1">
    <source>
        <dbReference type="ARBA" id="ARBA00022723"/>
    </source>
</evidence>
<dbReference type="Proteomes" id="UP000243887">
    <property type="component" value="Unassembled WGS sequence"/>
</dbReference>
<organism evidence="5 6">
    <name type="scientific">Myroides guanonis</name>
    <dbReference type="NCBI Taxonomy" id="1150112"/>
    <lineage>
        <taxon>Bacteria</taxon>
        <taxon>Pseudomonadati</taxon>
        <taxon>Bacteroidota</taxon>
        <taxon>Flavobacteriia</taxon>
        <taxon>Flavobacteriales</taxon>
        <taxon>Flavobacteriaceae</taxon>
        <taxon>Myroides</taxon>
    </lineage>
</organism>
<keyword evidence="3" id="KW-0812">Transmembrane</keyword>
<dbReference type="GO" id="GO:0008758">
    <property type="term" value="F:UDP-2,3-diacylglucosamine hydrolase activity"/>
    <property type="evidence" value="ECO:0007669"/>
    <property type="project" value="TreeGrafter"/>
</dbReference>
<gene>
    <name evidence="5" type="ORF">SAMN04487893_1128</name>
</gene>
<sequence>MRWTILLLVFILVEFYSYQALRQLSKNPWLLAGYIVISVAVILYVVYGFLQFDRTLGQNKQSMLAMGLIMLFYLPKLLITLILLVEDAGRLFMGTANYFISDTNVSDSFMPERRKFVSQMALGIAALPFLSIMHGITRGRYKFQVHKQTVFFDDLPDAFDGFKITQISDIHSGSFDNEEKVQYAIDLINEQDSDVIVFTGDLVNSLASEMEPWISVFKGIRPHEYGKYSILGNHDYGEYVQWSSEEDKEANFKAIKDLHPAMDFKLLLNESVWLEKEGERIAIAGVENWGVKFKKVGDLNKSIQDVEESDFKVLLTHDPSHWEAEVLDHPKKIQLTLSGHTHGSQFGIEIPGFLKWSPIQYVYKQWAGLYDKKSKFLYVNRGFGYHAYPGRVGIWPEITVLELRKKV</sequence>
<dbReference type="PANTHER" id="PTHR31302">
    <property type="entry name" value="TRANSMEMBRANE PROTEIN WITH METALLOPHOSPHOESTERASE DOMAIN-RELATED"/>
    <property type="match status" value="1"/>
</dbReference>
<keyword evidence="3" id="KW-0472">Membrane</keyword>
<dbReference type="GO" id="GO:0016020">
    <property type="term" value="C:membrane"/>
    <property type="evidence" value="ECO:0007669"/>
    <property type="project" value="GOC"/>
</dbReference>
<evidence type="ECO:0000313" key="6">
    <source>
        <dbReference type="Proteomes" id="UP000243887"/>
    </source>
</evidence>
<feature type="transmembrane region" description="Helical" evidence="3">
    <location>
        <begin position="32"/>
        <end position="50"/>
    </location>
</feature>
<name>A0A1I3T0C9_9FLAO</name>
<evidence type="ECO:0000256" key="2">
    <source>
        <dbReference type="ARBA" id="ARBA00022801"/>
    </source>
</evidence>
<evidence type="ECO:0000259" key="4">
    <source>
        <dbReference type="Pfam" id="PF00149"/>
    </source>
</evidence>
<dbReference type="Pfam" id="PF00149">
    <property type="entry name" value="Metallophos"/>
    <property type="match status" value="1"/>
</dbReference>
<keyword evidence="1" id="KW-0479">Metal-binding</keyword>
<dbReference type="RefSeq" id="WP_090679859.1">
    <property type="nucleotide sequence ID" value="NZ_FORU01000012.1"/>
</dbReference>
<dbReference type="AlphaFoldDB" id="A0A1I3T0C9"/>
<keyword evidence="6" id="KW-1185">Reference proteome</keyword>
<dbReference type="InterPro" id="IPR051158">
    <property type="entry name" value="Metallophosphoesterase_sf"/>
</dbReference>